<dbReference type="Pfam" id="PF04222">
    <property type="entry name" value="DUF416"/>
    <property type="match status" value="1"/>
</dbReference>
<dbReference type="EMBL" id="LAZL01000007">
    <property type="protein sequence ID" value="KMT65931.1"/>
    <property type="molecule type" value="Genomic_DNA"/>
</dbReference>
<evidence type="ECO:0000313" key="1">
    <source>
        <dbReference type="EMBL" id="KMT65931.1"/>
    </source>
</evidence>
<dbReference type="AlphaFoldDB" id="A0A0J8JMU2"/>
<dbReference type="RefSeq" id="WP_048690611.1">
    <property type="nucleotide sequence ID" value="NZ_KQ130485.1"/>
</dbReference>
<dbReference type="OrthoDB" id="9204516at2"/>
<keyword evidence="2" id="KW-1185">Reference proteome</keyword>
<proteinExistence type="predicted"/>
<dbReference type="InterPro" id="IPR007338">
    <property type="entry name" value="DUF416"/>
</dbReference>
<accession>A0A0J8JMU2</accession>
<evidence type="ECO:0000313" key="2">
    <source>
        <dbReference type="Proteomes" id="UP000037600"/>
    </source>
</evidence>
<evidence type="ECO:0008006" key="3">
    <source>
        <dbReference type="Google" id="ProtNLM"/>
    </source>
</evidence>
<name>A0A0J8JMU2_9ALTE</name>
<comment type="caution">
    <text evidence="1">The sequence shown here is derived from an EMBL/GenBank/DDBJ whole genome shotgun (WGS) entry which is preliminary data.</text>
</comment>
<sequence>MNKPSTFARIRALNARQQIAFNLMLIERMLPNYQLFSELSQQGDPKVLKNITELLWQWLYTPKFKIDVNLQQQKIEEVIPATQDSDGIGAFAAVDAAMALVSNLALLEESEFKHKEAVYISIISQGTIERMLIMSGEAEHSKEALENPHMIWEIDTQNEFLDSVEKIKKFEKHHHKELKSQALADGVTNLGVEIE</sequence>
<protein>
    <recommendedName>
        <fullName evidence="3">DUF416 domain-containing protein</fullName>
    </recommendedName>
</protein>
<dbReference type="STRING" id="1513271.XM47_05575"/>
<dbReference type="Gene3D" id="1.20.1590.10">
    <property type="entry name" value="YP_001051499.1 domain like"/>
    <property type="match status" value="1"/>
</dbReference>
<organism evidence="1 2">
    <name type="scientific">Catenovulum maritimum</name>
    <dbReference type="NCBI Taxonomy" id="1513271"/>
    <lineage>
        <taxon>Bacteria</taxon>
        <taxon>Pseudomonadati</taxon>
        <taxon>Pseudomonadota</taxon>
        <taxon>Gammaproteobacteria</taxon>
        <taxon>Alteromonadales</taxon>
        <taxon>Alteromonadaceae</taxon>
        <taxon>Catenovulum</taxon>
    </lineage>
</organism>
<dbReference type="PATRIC" id="fig|1513271.3.peg.1142"/>
<dbReference type="Proteomes" id="UP000037600">
    <property type="component" value="Unassembled WGS sequence"/>
</dbReference>
<gene>
    <name evidence="1" type="ORF">XM47_05575</name>
</gene>
<reference evidence="1 2" key="1">
    <citation type="submission" date="2015-04" db="EMBL/GenBank/DDBJ databases">
        <title>Draft Genome Sequence of the Novel Agar-Digesting Marine Bacterium Q1.</title>
        <authorList>
            <person name="Li Y."/>
            <person name="Li D."/>
            <person name="Chen G."/>
            <person name="Du Z."/>
        </authorList>
    </citation>
    <scope>NUCLEOTIDE SEQUENCE [LARGE SCALE GENOMIC DNA]</scope>
    <source>
        <strain evidence="1 2">Q1</strain>
    </source>
</reference>
<dbReference type="InterPro" id="IPR023381">
    <property type="entry name" value="YP001051499.1-like_dom_sf"/>
</dbReference>